<sequence length="110" mass="12380">DWICNPQVIYPKKVQHIKKGYDPDLLSFTNLVNEFVENLGYVGVQQLIVEGLCGTLYEIVGDEGIRYLLKLICNEYKVINLLAVDECDPPLHSISNIVDHNVDEVGTDCS</sequence>
<reference evidence="1" key="1">
    <citation type="submission" date="2016-11" db="EMBL/GenBank/DDBJ databases">
        <title>The genome of Nicotiana attenuata.</title>
        <authorList>
            <person name="Xu S."/>
            <person name="Brockmoeller T."/>
            <person name="Gaquerel E."/>
            <person name="Navarro A."/>
            <person name="Kuhl H."/>
            <person name="Gase K."/>
            <person name="Ling Z."/>
            <person name="Zhou W."/>
            <person name="Kreitzer C."/>
            <person name="Stanke M."/>
            <person name="Tang H."/>
            <person name="Lyons E."/>
            <person name="Pandey P."/>
            <person name="Pandey S.P."/>
            <person name="Timmermann B."/>
            <person name="Baldwin I.T."/>
        </authorList>
    </citation>
    <scope>NUCLEOTIDE SEQUENCE [LARGE SCALE GENOMIC DNA]</scope>
    <source>
        <strain evidence="1">UT</strain>
    </source>
</reference>
<dbReference type="Gramene" id="OIT40025">
    <property type="protein sequence ID" value="OIT40025"/>
    <property type="gene ID" value="A4A49_56059"/>
</dbReference>
<name>A0A314LED7_NICAT</name>
<keyword evidence="2" id="KW-1185">Reference proteome</keyword>
<accession>A0A314LED7</accession>
<protein>
    <submittedName>
        <fullName evidence="1">Uncharacterized protein</fullName>
    </submittedName>
</protein>
<dbReference type="AlphaFoldDB" id="A0A314LED7"/>
<dbReference type="EMBL" id="MJEQ01000058">
    <property type="protein sequence ID" value="OIT40025.1"/>
    <property type="molecule type" value="Genomic_DNA"/>
</dbReference>
<proteinExistence type="predicted"/>
<dbReference type="Proteomes" id="UP000187609">
    <property type="component" value="Unassembled WGS sequence"/>
</dbReference>
<comment type="caution">
    <text evidence="1">The sequence shown here is derived from an EMBL/GenBank/DDBJ whole genome shotgun (WGS) entry which is preliminary data.</text>
</comment>
<organism evidence="1 2">
    <name type="scientific">Nicotiana attenuata</name>
    <name type="common">Coyote tobacco</name>
    <dbReference type="NCBI Taxonomy" id="49451"/>
    <lineage>
        <taxon>Eukaryota</taxon>
        <taxon>Viridiplantae</taxon>
        <taxon>Streptophyta</taxon>
        <taxon>Embryophyta</taxon>
        <taxon>Tracheophyta</taxon>
        <taxon>Spermatophyta</taxon>
        <taxon>Magnoliopsida</taxon>
        <taxon>eudicotyledons</taxon>
        <taxon>Gunneridae</taxon>
        <taxon>Pentapetalae</taxon>
        <taxon>asterids</taxon>
        <taxon>lamiids</taxon>
        <taxon>Solanales</taxon>
        <taxon>Solanaceae</taxon>
        <taxon>Nicotianoideae</taxon>
        <taxon>Nicotianeae</taxon>
        <taxon>Nicotiana</taxon>
    </lineage>
</organism>
<gene>
    <name evidence="1" type="ORF">A4A49_56059</name>
</gene>
<feature type="non-terminal residue" evidence="1">
    <location>
        <position position="1"/>
    </location>
</feature>
<feature type="non-terminal residue" evidence="1">
    <location>
        <position position="110"/>
    </location>
</feature>
<evidence type="ECO:0000313" key="1">
    <source>
        <dbReference type="EMBL" id="OIT40025.1"/>
    </source>
</evidence>
<evidence type="ECO:0000313" key="2">
    <source>
        <dbReference type="Proteomes" id="UP000187609"/>
    </source>
</evidence>